<accession>A0A1I0RDG7</accession>
<keyword evidence="1" id="KW-0812">Transmembrane</keyword>
<evidence type="ECO:0000313" key="3">
    <source>
        <dbReference type="Proteomes" id="UP000199701"/>
    </source>
</evidence>
<evidence type="ECO:0000313" key="2">
    <source>
        <dbReference type="EMBL" id="SEW38858.1"/>
    </source>
</evidence>
<dbReference type="STRING" id="99656.SAMN05421659_11452"/>
<dbReference type="Proteomes" id="UP000199701">
    <property type="component" value="Unassembled WGS sequence"/>
</dbReference>
<name>A0A1I0RDG7_9FIRM</name>
<reference evidence="2 3" key="1">
    <citation type="submission" date="2016-10" db="EMBL/GenBank/DDBJ databases">
        <authorList>
            <person name="de Groot N.N."/>
        </authorList>
    </citation>
    <scope>NUCLEOTIDE SEQUENCE [LARGE SCALE GENOMIC DNA]</scope>
    <source>
        <strain evidence="2 3">DSM 9179</strain>
    </source>
</reference>
<protein>
    <submittedName>
        <fullName evidence="2">Uncharacterized protein</fullName>
    </submittedName>
</protein>
<feature type="transmembrane region" description="Helical" evidence="1">
    <location>
        <begin position="7"/>
        <end position="32"/>
    </location>
</feature>
<keyword evidence="3" id="KW-1185">Reference proteome</keyword>
<feature type="transmembrane region" description="Helical" evidence="1">
    <location>
        <begin position="52"/>
        <end position="72"/>
    </location>
</feature>
<sequence length="298" mass="34590">MKFVKKMFVIIGAIIGVILASLFIFVYIPFTVNKLYMYNSEQKVLWEAKDVLEFYGAGLAACGTAILGAVAYKQNNRLNKLNISLQEQFKQREDDNFIANYSCFALLEALEFTFSSNIPCNYETHYEQMLQDNSYKEELGETKMGFECNVDLKPIKGYPALIYVEEFDLFVSDEDTFRMKACLFASNIDNNYSRVAIQEKKASFKITVLIDAERRKEIKESIDKYDGRISADMRFDLVTDNYVVTKCKCRAELKGINYNTQKEMYDTYIVVRGTQPLCFWYGHELSSKEKIKTKIEEF</sequence>
<gene>
    <name evidence="2" type="ORF">SAMN05421659_11452</name>
</gene>
<dbReference type="AlphaFoldDB" id="A0A1I0RDG7"/>
<keyword evidence="1" id="KW-0472">Membrane</keyword>
<keyword evidence="1" id="KW-1133">Transmembrane helix</keyword>
<dbReference type="EMBL" id="FOJI01000014">
    <property type="protein sequence ID" value="SEW38858.1"/>
    <property type="molecule type" value="Genomic_DNA"/>
</dbReference>
<organism evidence="2 3">
    <name type="scientific">[Clostridium] fimetarium</name>
    <dbReference type="NCBI Taxonomy" id="99656"/>
    <lineage>
        <taxon>Bacteria</taxon>
        <taxon>Bacillati</taxon>
        <taxon>Bacillota</taxon>
        <taxon>Clostridia</taxon>
        <taxon>Lachnospirales</taxon>
        <taxon>Lachnospiraceae</taxon>
    </lineage>
</organism>
<proteinExistence type="predicted"/>
<evidence type="ECO:0000256" key="1">
    <source>
        <dbReference type="SAM" id="Phobius"/>
    </source>
</evidence>